<dbReference type="AlphaFoldDB" id="A0A0B0PL92"/>
<dbReference type="GO" id="GO:0016747">
    <property type="term" value="F:acyltransferase activity, transferring groups other than amino-acyl groups"/>
    <property type="evidence" value="ECO:0007669"/>
    <property type="project" value="TreeGrafter"/>
</dbReference>
<keyword evidence="3" id="KW-1185">Reference proteome</keyword>
<dbReference type="Proteomes" id="UP000032142">
    <property type="component" value="Unassembled WGS sequence"/>
</dbReference>
<gene>
    <name evidence="2" type="ORF">F383_01486</name>
</gene>
<accession>A0A0B0PL92</accession>
<dbReference type="EMBL" id="KN431590">
    <property type="protein sequence ID" value="KHG25194.1"/>
    <property type="molecule type" value="Genomic_DNA"/>
</dbReference>
<organism evidence="2 3">
    <name type="scientific">Gossypium arboreum</name>
    <name type="common">Tree cotton</name>
    <name type="synonym">Gossypium nanking</name>
    <dbReference type="NCBI Taxonomy" id="29729"/>
    <lineage>
        <taxon>Eukaryota</taxon>
        <taxon>Viridiplantae</taxon>
        <taxon>Streptophyta</taxon>
        <taxon>Embryophyta</taxon>
        <taxon>Tracheophyta</taxon>
        <taxon>Spermatophyta</taxon>
        <taxon>Magnoliopsida</taxon>
        <taxon>eudicotyledons</taxon>
        <taxon>Gunneridae</taxon>
        <taxon>Pentapetalae</taxon>
        <taxon>rosids</taxon>
        <taxon>malvids</taxon>
        <taxon>Malvales</taxon>
        <taxon>Malvaceae</taxon>
        <taxon>Malvoideae</taxon>
        <taxon>Gossypium</taxon>
    </lineage>
</organism>
<comment type="similarity">
    <text evidence="1">Belongs to the plant acyltransferase family.</text>
</comment>
<sequence>MGSVKEEFTVAVRKNEVVGAVAPFQDHWLPLTNLDLLLPPLDFGVFFCYKKPTSSHSSPMLSVLKKSLAEALISYYGLGGEVVPNALGEPELLCNNRGVDFVEAYADIELRNLNFHNPDDSIEGKFVPTKKRGVLAVQCLWPKPTLVSAIIKV</sequence>
<protein>
    <submittedName>
        <fullName evidence="2">Omega-hydroxypalmitate O-feruloyl transferase-like protein</fullName>
    </submittedName>
</protein>
<dbReference type="Gene3D" id="3.30.559.10">
    <property type="entry name" value="Chloramphenicol acetyltransferase-like domain"/>
    <property type="match status" value="1"/>
</dbReference>
<dbReference type="InterPro" id="IPR023213">
    <property type="entry name" value="CAT-like_dom_sf"/>
</dbReference>
<dbReference type="PANTHER" id="PTHR31642:SF161">
    <property type="entry name" value="SHIKIMATE O-HYDROXYCINNAMOYLTRANSFERASE-LIKE"/>
    <property type="match status" value="1"/>
</dbReference>
<dbReference type="InterPro" id="IPR050317">
    <property type="entry name" value="Plant_Fungal_Acyltransferase"/>
</dbReference>
<name>A0A0B0PL92_GOSAR</name>
<dbReference type="PANTHER" id="PTHR31642">
    <property type="entry name" value="TRICHOTHECENE 3-O-ACETYLTRANSFERASE"/>
    <property type="match status" value="1"/>
</dbReference>
<evidence type="ECO:0000313" key="3">
    <source>
        <dbReference type="Proteomes" id="UP000032142"/>
    </source>
</evidence>
<dbReference type="Pfam" id="PF02458">
    <property type="entry name" value="Transferase"/>
    <property type="match status" value="1"/>
</dbReference>
<proteinExistence type="inferred from homology"/>
<evidence type="ECO:0000313" key="2">
    <source>
        <dbReference type="EMBL" id="KHG25194.1"/>
    </source>
</evidence>
<evidence type="ECO:0000256" key="1">
    <source>
        <dbReference type="ARBA" id="ARBA00009861"/>
    </source>
</evidence>
<reference evidence="3" key="1">
    <citation type="submission" date="2014-09" db="EMBL/GenBank/DDBJ databases">
        <authorList>
            <person name="Mudge J."/>
            <person name="Ramaraj T."/>
            <person name="Lindquist I.E."/>
            <person name="Bharti A.K."/>
            <person name="Sundararajan A."/>
            <person name="Cameron C.T."/>
            <person name="Woodward J.E."/>
            <person name="May G.D."/>
            <person name="Brubaker C."/>
            <person name="Broadhvest J."/>
            <person name="Wilkins T.A."/>
        </authorList>
    </citation>
    <scope>NUCLEOTIDE SEQUENCE</scope>
    <source>
        <strain evidence="3">cv. AKA8401</strain>
    </source>
</reference>
<keyword evidence="2" id="KW-0808">Transferase</keyword>